<protein>
    <submittedName>
        <fullName evidence="3">Uncharacterized protein</fullName>
    </submittedName>
</protein>
<dbReference type="OrthoDB" id="2374898at2759"/>
<feature type="compositionally biased region" description="Basic and acidic residues" evidence="2">
    <location>
        <begin position="72"/>
        <end position="84"/>
    </location>
</feature>
<comment type="caution">
    <text evidence="3">The sequence shown here is derived from an EMBL/GenBank/DDBJ whole genome shotgun (WGS) entry which is preliminary data.</text>
</comment>
<name>A0A8H3L6N5_9GLOM</name>
<proteinExistence type="predicted"/>
<evidence type="ECO:0000313" key="3">
    <source>
        <dbReference type="EMBL" id="GES81296.1"/>
    </source>
</evidence>
<keyword evidence="1" id="KW-0175">Coiled coil</keyword>
<accession>A0A8H3L6N5</accession>
<feature type="region of interest" description="Disordered" evidence="2">
    <location>
        <begin position="72"/>
        <end position="98"/>
    </location>
</feature>
<gene>
    <name evidence="3" type="ORF">RCL2_000854700</name>
</gene>
<organism evidence="3 4">
    <name type="scientific">Rhizophagus clarus</name>
    <dbReference type="NCBI Taxonomy" id="94130"/>
    <lineage>
        <taxon>Eukaryota</taxon>
        <taxon>Fungi</taxon>
        <taxon>Fungi incertae sedis</taxon>
        <taxon>Mucoromycota</taxon>
        <taxon>Glomeromycotina</taxon>
        <taxon>Glomeromycetes</taxon>
        <taxon>Glomerales</taxon>
        <taxon>Glomeraceae</taxon>
        <taxon>Rhizophagus</taxon>
    </lineage>
</organism>
<reference evidence="3" key="1">
    <citation type="submission" date="2019-10" db="EMBL/GenBank/DDBJ databases">
        <title>Conservation and host-specific expression of non-tandemly repeated heterogenous ribosome RNA gene in arbuscular mycorrhizal fungi.</title>
        <authorList>
            <person name="Maeda T."/>
            <person name="Kobayashi Y."/>
            <person name="Nakagawa T."/>
            <person name="Ezawa T."/>
            <person name="Yamaguchi K."/>
            <person name="Bino T."/>
            <person name="Nishimoto Y."/>
            <person name="Shigenobu S."/>
            <person name="Kawaguchi M."/>
        </authorList>
    </citation>
    <scope>NUCLEOTIDE SEQUENCE</scope>
    <source>
        <strain evidence="3">HR1</strain>
    </source>
</reference>
<dbReference type="EMBL" id="BLAL01000054">
    <property type="protein sequence ID" value="GES81296.1"/>
    <property type="molecule type" value="Genomic_DNA"/>
</dbReference>
<sequence>MPSEIDLLRRENTRLMAENAEFKAKRDAENAELKARVAKLEEDSRQLESERRMETISPEKNEQVLVDKRMLHKENQKKQREKFIQEVSEDDSIPSVSS</sequence>
<evidence type="ECO:0000313" key="4">
    <source>
        <dbReference type="Proteomes" id="UP000615446"/>
    </source>
</evidence>
<dbReference type="AlphaFoldDB" id="A0A8H3L6N5"/>
<dbReference type="Proteomes" id="UP000615446">
    <property type="component" value="Unassembled WGS sequence"/>
</dbReference>
<feature type="coiled-coil region" evidence="1">
    <location>
        <begin position="5"/>
        <end position="50"/>
    </location>
</feature>
<evidence type="ECO:0000256" key="1">
    <source>
        <dbReference type="SAM" id="Coils"/>
    </source>
</evidence>
<evidence type="ECO:0000256" key="2">
    <source>
        <dbReference type="SAM" id="MobiDB-lite"/>
    </source>
</evidence>